<dbReference type="Gene3D" id="3.30.110.40">
    <property type="entry name" value="TusA-like domain"/>
    <property type="match status" value="1"/>
</dbReference>
<dbReference type="PANTHER" id="PTHR33279:SF6">
    <property type="entry name" value="SULFUR CARRIER PROTEIN YEDF-RELATED"/>
    <property type="match status" value="1"/>
</dbReference>
<dbReference type="Pfam" id="PF01206">
    <property type="entry name" value="TusA"/>
    <property type="match status" value="1"/>
</dbReference>
<dbReference type="PROSITE" id="PS01148">
    <property type="entry name" value="UPF0033"/>
    <property type="match status" value="1"/>
</dbReference>
<protein>
    <recommendedName>
        <fullName evidence="2">UPF0033 domain-containing protein</fullName>
    </recommendedName>
</protein>
<reference evidence="3" key="2">
    <citation type="submission" date="2020-09" db="EMBL/GenBank/DDBJ databases">
        <authorList>
            <person name="Sun Q."/>
            <person name="Kim S."/>
        </authorList>
    </citation>
    <scope>NUCLEOTIDE SEQUENCE</scope>
    <source>
        <strain evidence="3">KCTC 12711</strain>
    </source>
</reference>
<proteinExistence type="inferred from homology"/>
<dbReference type="PANTHER" id="PTHR33279">
    <property type="entry name" value="SULFUR CARRIER PROTEIN YEDF-RELATED"/>
    <property type="match status" value="1"/>
</dbReference>
<gene>
    <name evidence="3" type="ORF">GCM10008090_16140</name>
</gene>
<sequence>MTDDLQISCHLDTRGTRCPIPLLRAKQALKTMQPGELLEVLSTDPSAKGDFDAMLRHLPHEMVLHSQMAETPVVDRIVIRKGAE</sequence>
<evidence type="ECO:0000259" key="2">
    <source>
        <dbReference type="PROSITE" id="PS01148"/>
    </source>
</evidence>
<dbReference type="InterPro" id="IPR036868">
    <property type="entry name" value="TusA-like_sf"/>
</dbReference>
<dbReference type="EMBL" id="BMXA01000002">
    <property type="protein sequence ID" value="GHA07148.1"/>
    <property type="molecule type" value="Genomic_DNA"/>
</dbReference>
<accession>A0A918VM71</accession>
<evidence type="ECO:0000313" key="3">
    <source>
        <dbReference type="EMBL" id="GHA07148.1"/>
    </source>
</evidence>
<evidence type="ECO:0000313" key="4">
    <source>
        <dbReference type="Proteomes" id="UP000614811"/>
    </source>
</evidence>
<organism evidence="3 4">
    <name type="scientific">Arenicella chitinivorans</name>
    <dbReference type="NCBI Taxonomy" id="1329800"/>
    <lineage>
        <taxon>Bacteria</taxon>
        <taxon>Pseudomonadati</taxon>
        <taxon>Pseudomonadota</taxon>
        <taxon>Gammaproteobacteria</taxon>
        <taxon>Arenicellales</taxon>
        <taxon>Arenicellaceae</taxon>
        <taxon>Arenicella</taxon>
    </lineage>
</organism>
<keyword evidence="4" id="KW-1185">Reference proteome</keyword>
<comment type="caution">
    <text evidence="3">The sequence shown here is derived from an EMBL/GenBank/DDBJ whole genome shotgun (WGS) entry which is preliminary data.</text>
</comment>
<dbReference type="InterPro" id="IPR001455">
    <property type="entry name" value="TusA-like"/>
</dbReference>
<feature type="domain" description="UPF0033" evidence="2">
    <location>
        <begin position="11"/>
        <end position="35"/>
    </location>
</feature>
<comment type="similarity">
    <text evidence="1">Belongs to the sulfur carrier protein TusA family.</text>
</comment>
<dbReference type="AlphaFoldDB" id="A0A918VM71"/>
<dbReference type="CDD" id="cd00291">
    <property type="entry name" value="SirA_YedF_YeeD"/>
    <property type="match status" value="1"/>
</dbReference>
<evidence type="ECO:0000256" key="1">
    <source>
        <dbReference type="ARBA" id="ARBA00008984"/>
    </source>
</evidence>
<dbReference type="Proteomes" id="UP000614811">
    <property type="component" value="Unassembled WGS sequence"/>
</dbReference>
<dbReference type="RefSeq" id="WP_189399669.1">
    <property type="nucleotide sequence ID" value="NZ_BMXA01000002.1"/>
</dbReference>
<name>A0A918VM71_9GAMM</name>
<reference evidence="3" key="1">
    <citation type="journal article" date="2014" name="Int. J. Syst. Evol. Microbiol.">
        <title>Complete genome sequence of Corynebacterium casei LMG S-19264T (=DSM 44701T), isolated from a smear-ripened cheese.</title>
        <authorList>
            <consortium name="US DOE Joint Genome Institute (JGI-PGF)"/>
            <person name="Walter F."/>
            <person name="Albersmeier A."/>
            <person name="Kalinowski J."/>
            <person name="Ruckert C."/>
        </authorList>
    </citation>
    <scope>NUCLEOTIDE SEQUENCE</scope>
    <source>
        <strain evidence="3">KCTC 12711</strain>
    </source>
</reference>
<dbReference type="SUPFAM" id="SSF64307">
    <property type="entry name" value="SirA-like"/>
    <property type="match status" value="1"/>
</dbReference>